<evidence type="ECO:0000313" key="5">
    <source>
        <dbReference type="EMBL" id="TKI91878.1"/>
    </source>
</evidence>
<dbReference type="Proteomes" id="UP000305222">
    <property type="component" value="Unassembled WGS sequence"/>
</dbReference>
<dbReference type="GO" id="GO:0008942">
    <property type="term" value="F:nitrite reductase [NAD(P)H] activity"/>
    <property type="evidence" value="ECO:0007669"/>
    <property type="project" value="UniProtKB-EC"/>
</dbReference>
<name>A0A4U3AU41_9BACI</name>
<dbReference type="AlphaFoldDB" id="A0A4U3AU41"/>
<dbReference type="InterPro" id="IPR036188">
    <property type="entry name" value="FAD/NAD-bd_sf"/>
</dbReference>
<dbReference type="PANTHER" id="PTHR43429:SF3">
    <property type="entry name" value="NITRITE REDUCTASE [NAD(P)H]"/>
    <property type="match status" value="1"/>
</dbReference>
<dbReference type="SUPFAM" id="SSF51905">
    <property type="entry name" value="FAD/NAD(P)-binding domain"/>
    <property type="match status" value="1"/>
</dbReference>
<dbReference type="Gene3D" id="3.50.50.60">
    <property type="entry name" value="FAD/NAD(P)-binding domain"/>
    <property type="match status" value="2"/>
</dbReference>
<dbReference type="EMBL" id="SZON01001250">
    <property type="protein sequence ID" value="TKI91878.1"/>
    <property type="molecule type" value="Genomic_DNA"/>
</dbReference>
<dbReference type="Pfam" id="PF07992">
    <property type="entry name" value="Pyr_redox_2"/>
    <property type="match status" value="1"/>
</dbReference>
<evidence type="ECO:0000313" key="6">
    <source>
        <dbReference type="Proteomes" id="UP000305222"/>
    </source>
</evidence>
<organism evidence="5 6">
    <name type="scientific">Bacillus wiedmannii</name>
    <dbReference type="NCBI Taxonomy" id="1890302"/>
    <lineage>
        <taxon>Bacteria</taxon>
        <taxon>Bacillati</taxon>
        <taxon>Bacillota</taxon>
        <taxon>Bacilli</taxon>
        <taxon>Bacillales</taxon>
        <taxon>Bacillaceae</taxon>
        <taxon>Bacillus</taxon>
        <taxon>Bacillus cereus group</taxon>
    </lineage>
</organism>
<keyword evidence="2" id="KW-0285">Flavoprotein</keyword>
<dbReference type="PANTHER" id="PTHR43429">
    <property type="entry name" value="PYRIDINE NUCLEOTIDE-DISULFIDE OXIDOREDUCTASE DOMAIN-CONTAINING"/>
    <property type="match status" value="1"/>
</dbReference>
<evidence type="ECO:0000256" key="1">
    <source>
        <dbReference type="ARBA" id="ARBA00001974"/>
    </source>
</evidence>
<comment type="caution">
    <text evidence="5">The sequence shown here is derived from an EMBL/GenBank/DDBJ whole genome shotgun (WGS) entry which is preliminary data.</text>
</comment>
<reference evidence="5 6" key="1">
    <citation type="journal article" date="2019" name="Environ. Microbiol.">
        <title>An active ?-lactamase is a part of an orchestrated cell wall stress resistance network of Bacillus subtilis and related rhizosphere species.</title>
        <authorList>
            <person name="Bucher T."/>
            <person name="Keren-Paz A."/>
            <person name="Hausser J."/>
            <person name="Olender T."/>
            <person name="Cytryn E."/>
            <person name="Kolodkin-Gal I."/>
        </authorList>
    </citation>
    <scope>NUCLEOTIDE SEQUENCE [LARGE SCALE GENOMIC DNA]</scope>
    <source>
        <strain evidence="5 6">I5</strain>
    </source>
</reference>
<evidence type="ECO:0000259" key="4">
    <source>
        <dbReference type="Pfam" id="PF07992"/>
    </source>
</evidence>
<dbReference type="PRINTS" id="PR00411">
    <property type="entry name" value="PNDRDTASEI"/>
</dbReference>
<dbReference type="EC" id="1.7.1.4" evidence="5"/>
<gene>
    <name evidence="5" type="primary">nirB</name>
    <name evidence="5" type="ORF">FC699_21185</name>
</gene>
<evidence type="ECO:0000256" key="2">
    <source>
        <dbReference type="ARBA" id="ARBA00022630"/>
    </source>
</evidence>
<dbReference type="InterPro" id="IPR023753">
    <property type="entry name" value="FAD/NAD-binding_dom"/>
</dbReference>
<keyword evidence="5" id="KW-0560">Oxidoreductase</keyword>
<evidence type="ECO:0000256" key="3">
    <source>
        <dbReference type="ARBA" id="ARBA00022827"/>
    </source>
</evidence>
<dbReference type="FunFam" id="3.50.50.60:FF:000033">
    <property type="entry name" value="Nitrite reductase [NAD(P)H], large subunit"/>
    <property type="match status" value="1"/>
</dbReference>
<dbReference type="InterPro" id="IPR050260">
    <property type="entry name" value="FAD-bd_OxRdtase"/>
</dbReference>
<accession>A0A4U3AU41</accession>
<keyword evidence="3" id="KW-0274">FAD</keyword>
<dbReference type="PRINTS" id="PR00368">
    <property type="entry name" value="FADPNR"/>
</dbReference>
<sequence length="241" mass="27180">MKKRLVMIGNGMAGIRCMEEILKHDSDSYEITIFGDEPHPNYNRIMLSHVLQGKTNMQDIIMNEYSWYEENEITLYTNERVQSINREEKIIITEKNRTLTYDKLIIATGSSAFILPVEGSTLPGVTGFRTIEDTQFMMDTAKEKKKAVIIGGGLLGLEAARGLIDLGMDVHVVHLMPNLMEQQLDTKAASLLREDLEAQGMKFLMEKKTVKILGIEHVEGIQFEDGEVVDCDLIVMAVGIR</sequence>
<proteinExistence type="predicted"/>
<protein>
    <submittedName>
        <fullName evidence="5">NADPH-nitrite reductase large subunit</fullName>
        <ecNumber evidence="5">1.7.1.4</ecNumber>
    </submittedName>
</protein>
<comment type="cofactor">
    <cofactor evidence="1">
        <name>FAD</name>
        <dbReference type="ChEBI" id="CHEBI:57692"/>
    </cofactor>
</comment>
<feature type="non-terminal residue" evidence="5">
    <location>
        <position position="241"/>
    </location>
</feature>
<feature type="domain" description="FAD/NAD(P)-binding" evidence="4">
    <location>
        <begin position="4"/>
        <end position="241"/>
    </location>
</feature>